<sequence length="121" mass="13319">MSRRDTGFSPETRGLITSRSGGRCEIRWCCDGDQATQIHHRRPRGMGGSKRVSTNLASNGIHACEACHAFAESQRALARECGWLVPQFEDCPETVPVLINRRRSLLEDDGTVVLIPGEVVA</sequence>
<name>A0ABX3UXV1_9MYCO</name>
<evidence type="ECO:0008006" key="3">
    <source>
        <dbReference type="Google" id="ProtNLM"/>
    </source>
</evidence>
<keyword evidence="2" id="KW-1185">Reference proteome</keyword>
<dbReference type="EMBL" id="LQOP01000036">
    <property type="protein sequence ID" value="ORV20032.1"/>
    <property type="molecule type" value="Genomic_DNA"/>
</dbReference>
<organism evidence="1 2">
    <name type="scientific">Mycolicibacterium conceptionense</name>
    <dbReference type="NCBI Taxonomy" id="451644"/>
    <lineage>
        <taxon>Bacteria</taxon>
        <taxon>Bacillati</taxon>
        <taxon>Actinomycetota</taxon>
        <taxon>Actinomycetes</taxon>
        <taxon>Mycobacteriales</taxon>
        <taxon>Mycobacteriaceae</taxon>
        <taxon>Mycolicibacterium</taxon>
    </lineage>
</organism>
<gene>
    <name evidence="1" type="ORF">AWB98_29225</name>
</gene>
<reference evidence="1 2" key="1">
    <citation type="submission" date="2016-01" db="EMBL/GenBank/DDBJ databases">
        <title>The new phylogeny of the genus Mycobacterium.</title>
        <authorList>
            <person name="Tarcisio F."/>
            <person name="Conor M."/>
            <person name="Antonella G."/>
            <person name="Elisabetta G."/>
            <person name="Giulia F.S."/>
            <person name="Sara T."/>
            <person name="Anna F."/>
            <person name="Clotilde B."/>
            <person name="Roberto B."/>
            <person name="Veronica D.S."/>
            <person name="Fabio R."/>
            <person name="Monica P."/>
            <person name="Olivier J."/>
            <person name="Enrico T."/>
            <person name="Nicola S."/>
        </authorList>
    </citation>
    <scope>NUCLEOTIDE SEQUENCE [LARGE SCALE GENOMIC DNA]</scope>
    <source>
        <strain evidence="1 2">CCUG 50187</strain>
    </source>
</reference>
<proteinExistence type="predicted"/>
<protein>
    <recommendedName>
        <fullName evidence="3">HNH endonuclease</fullName>
    </recommendedName>
</protein>
<evidence type="ECO:0000313" key="1">
    <source>
        <dbReference type="EMBL" id="ORV20032.1"/>
    </source>
</evidence>
<accession>A0ABX3UXV1</accession>
<evidence type="ECO:0000313" key="2">
    <source>
        <dbReference type="Proteomes" id="UP000193811"/>
    </source>
</evidence>
<dbReference type="Proteomes" id="UP000193811">
    <property type="component" value="Unassembled WGS sequence"/>
</dbReference>
<comment type="caution">
    <text evidence="1">The sequence shown here is derived from an EMBL/GenBank/DDBJ whole genome shotgun (WGS) entry which is preliminary data.</text>
</comment>